<dbReference type="Proteomes" id="UP001383192">
    <property type="component" value="Unassembled WGS sequence"/>
</dbReference>
<dbReference type="AlphaFoldDB" id="A0AAW0CUV7"/>
<feature type="compositionally biased region" description="Basic and acidic residues" evidence="1">
    <location>
        <begin position="498"/>
        <end position="513"/>
    </location>
</feature>
<organism evidence="2 3">
    <name type="scientific">Paramarasmius palmivorus</name>
    <dbReference type="NCBI Taxonomy" id="297713"/>
    <lineage>
        <taxon>Eukaryota</taxon>
        <taxon>Fungi</taxon>
        <taxon>Dikarya</taxon>
        <taxon>Basidiomycota</taxon>
        <taxon>Agaricomycotina</taxon>
        <taxon>Agaricomycetes</taxon>
        <taxon>Agaricomycetidae</taxon>
        <taxon>Agaricales</taxon>
        <taxon>Marasmiineae</taxon>
        <taxon>Marasmiaceae</taxon>
        <taxon>Paramarasmius</taxon>
    </lineage>
</organism>
<reference evidence="2 3" key="1">
    <citation type="submission" date="2024-01" db="EMBL/GenBank/DDBJ databases">
        <title>A draft genome for a cacao thread blight-causing isolate of Paramarasmius palmivorus.</title>
        <authorList>
            <person name="Baruah I.K."/>
            <person name="Bukari Y."/>
            <person name="Amoako-Attah I."/>
            <person name="Meinhardt L.W."/>
            <person name="Bailey B.A."/>
            <person name="Cohen S.P."/>
        </authorList>
    </citation>
    <scope>NUCLEOTIDE SEQUENCE [LARGE SCALE GENOMIC DNA]</scope>
    <source>
        <strain evidence="2 3">GH-12</strain>
    </source>
</reference>
<dbReference type="EMBL" id="JAYKXP010000028">
    <property type="protein sequence ID" value="KAK7043646.1"/>
    <property type="molecule type" value="Genomic_DNA"/>
</dbReference>
<feature type="region of interest" description="Disordered" evidence="1">
    <location>
        <begin position="439"/>
        <end position="545"/>
    </location>
</feature>
<feature type="region of interest" description="Disordered" evidence="1">
    <location>
        <begin position="562"/>
        <end position="589"/>
    </location>
</feature>
<gene>
    <name evidence="2" type="ORF">VNI00_008257</name>
</gene>
<sequence>MVHLLLISSKGNGVRYFPYSGYLGLSPVKVEGVVITKLDSDLKTIQAKSITVSVRCYESRLGRLGAIQTNVLVDHTQTLWTKPDGQDYDAVGNGEYPFKISLPSNVGGFSTLSFVEYRTVWRVEAVMNHIPITGVGARQTKYVDLPLLRFDVPPNLPSYQTSLIDVEPKLNRQASKPRGPRISYCINAPKFPIGPTDLVSIPIHVLPIDPGVHVRSATLTVERRLVVNDTATPTSAVPFAPPAITAHSLYPSQTSSSAPVSSSIPIPHFSSSTSSLLSHSAGSSFKDYHDTNSIISSSNTITSTTALLPKAHSSQSSDSLSPRTIVTVVAGAESSGSFTRTANGICSKTITFQWPVVKSGGRWGIGETLQSDMVSVKFFVRVKVCCFSVRQNADIDSFQLIITSPFGTDSLELEEEELYIVSANDAERRLAISKCTEALSAERPRSKSKSPRRSRKERENAPELPIPSPALSKPDTPVSSRPTKARGTPRRPHTSAGPRDKSSFTLSGRKDSAYGRTYESPSLPEPPDSDAPYRRKLRPGTANPEITKSSVLGYMYSPRISTSTGTSSIRSNGFTNSTATSDTSNSSVSYNIRDSANIREWEEELARIEVQSRRSSDLLGFGLKRKIRSIRPALLFGNA</sequence>
<name>A0AAW0CUV7_9AGAR</name>
<evidence type="ECO:0000256" key="1">
    <source>
        <dbReference type="SAM" id="MobiDB-lite"/>
    </source>
</evidence>
<evidence type="ECO:0000313" key="2">
    <source>
        <dbReference type="EMBL" id="KAK7043646.1"/>
    </source>
</evidence>
<comment type="caution">
    <text evidence="2">The sequence shown here is derived from an EMBL/GenBank/DDBJ whole genome shotgun (WGS) entry which is preliminary data.</text>
</comment>
<accession>A0AAW0CUV7</accession>
<evidence type="ECO:0008006" key="4">
    <source>
        <dbReference type="Google" id="ProtNLM"/>
    </source>
</evidence>
<protein>
    <recommendedName>
        <fullName evidence="4">Arrestin C-terminal-like domain-containing protein</fullName>
    </recommendedName>
</protein>
<keyword evidence="3" id="KW-1185">Reference proteome</keyword>
<feature type="compositionally biased region" description="Basic residues" evidence="1">
    <location>
        <begin position="483"/>
        <end position="493"/>
    </location>
</feature>
<feature type="compositionally biased region" description="Basic residues" evidence="1">
    <location>
        <begin position="446"/>
        <end position="455"/>
    </location>
</feature>
<proteinExistence type="predicted"/>
<evidence type="ECO:0000313" key="3">
    <source>
        <dbReference type="Proteomes" id="UP001383192"/>
    </source>
</evidence>